<feature type="domain" description="AMP-binding enzyme C-terminal" evidence="4">
    <location>
        <begin position="465"/>
        <end position="540"/>
    </location>
</feature>
<dbReference type="InterPro" id="IPR025110">
    <property type="entry name" value="AMP-bd_C"/>
</dbReference>
<evidence type="ECO:0000313" key="5">
    <source>
        <dbReference type="EMBL" id="MBA6068302.1"/>
    </source>
</evidence>
<gene>
    <name evidence="5" type="ORF">H4C75_26545</name>
</gene>
<evidence type="ECO:0000259" key="3">
    <source>
        <dbReference type="Pfam" id="PF00501"/>
    </source>
</evidence>
<comment type="caution">
    <text evidence="5">The sequence shown here is derived from an EMBL/GenBank/DDBJ whole genome shotgun (WGS) entry which is preliminary data.</text>
</comment>
<feature type="domain" description="AMP-dependent synthetase/ligase" evidence="3">
    <location>
        <begin position="24"/>
        <end position="414"/>
    </location>
</feature>
<dbReference type="Gene3D" id="3.40.50.12780">
    <property type="entry name" value="N-terminal domain of ligase-like"/>
    <property type="match status" value="1"/>
</dbReference>
<evidence type="ECO:0000256" key="1">
    <source>
        <dbReference type="ARBA" id="ARBA00006432"/>
    </source>
</evidence>
<dbReference type="RefSeq" id="WP_182325049.1">
    <property type="nucleotide sequence ID" value="NZ_JACGDE010000029.1"/>
</dbReference>
<dbReference type="InterPro" id="IPR045851">
    <property type="entry name" value="AMP-bd_C_sf"/>
</dbReference>
<proteinExistence type="inferred from homology"/>
<dbReference type="GO" id="GO:0031956">
    <property type="term" value="F:medium-chain fatty acid-CoA ligase activity"/>
    <property type="evidence" value="ECO:0007669"/>
    <property type="project" value="TreeGrafter"/>
</dbReference>
<dbReference type="Pfam" id="PF13193">
    <property type="entry name" value="AMP-binding_C"/>
    <property type="match status" value="1"/>
</dbReference>
<organism evidence="5 6">
    <name type="scientific">Pseudomonas mosselii</name>
    <dbReference type="NCBI Taxonomy" id="78327"/>
    <lineage>
        <taxon>Bacteria</taxon>
        <taxon>Pseudomonadati</taxon>
        <taxon>Pseudomonadota</taxon>
        <taxon>Gammaproteobacteria</taxon>
        <taxon>Pseudomonadales</taxon>
        <taxon>Pseudomonadaceae</taxon>
        <taxon>Pseudomonas</taxon>
    </lineage>
</organism>
<accession>A0A7W2Q141</accession>
<dbReference type="CDD" id="cd05917">
    <property type="entry name" value="FACL_like_2"/>
    <property type="match status" value="1"/>
</dbReference>
<evidence type="ECO:0000259" key="4">
    <source>
        <dbReference type="Pfam" id="PF13193"/>
    </source>
</evidence>
<dbReference type="Gene3D" id="3.30.300.30">
    <property type="match status" value="1"/>
</dbReference>
<protein>
    <submittedName>
        <fullName evidence="5">AMP-binding protein</fullName>
    </submittedName>
</protein>
<dbReference type="Proteomes" id="UP000541770">
    <property type="component" value="Unassembled WGS sequence"/>
</dbReference>
<dbReference type="EMBL" id="JACGDE010000029">
    <property type="protein sequence ID" value="MBA6068302.1"/>
    <property type="molecule type" value="Genomic_DNA"/>
</dbReference>
<dbReference type="InterPro" id="IPR020845">
    <property type="entry name" value="AMP-binding_CS"/>
</dbReference>
<name>A0A7W2Q141_9PSED</name>
<dbReference type="GO" id="GO:0006631">
    <property type="term" value="P:fatty acid metabolic process"/>
    <property type="evidence" value="ECO:0007669"/>
    <property type="project" value="TreeGrafter"/>
</dbReference>
<evidence type="ECO:0000313" key="6">
    <source>
        <dbReference type="Proteomes" id="UP000541770"/>
    </source>
</evidence>
<comment type="similarity">
    <text evidence="1">Belongs to the ATP-dependent AMP-binding enzyme family.</text>
</comment>
<keyword evidence="2" id="KW-0436">Ligase</keyword>
<sequence>MPQPSHTQGSKATPLLTHCIGDVFDATVARFADREALVVCHQHLRYTWRQLADAVDQHARALMALGLQAGDRLGIWAPNCAEWCITQFASAKIGAILVNINPAYRTSELEYALGQSACQWVICADAFKTSDYHAMLLDLAPELGACRLGELHSARLPELRGVISLAATPPNGFLAWSALQARAGETDAEQLAARQASLHRHEPINIQYTSGTTGFPKGATLSHHNILNNGYMVGESLGLTEHDRLVVPVPLYHCFGMVMANLGCMTHGSTLIYPNDAFDPLLTLQAVAEERATALYGVPTMFIAELDHPRRHEFDLSTLRTGIMAGATCPIEVMRRVIDEMHMGEVQIAYGMTETSPVSLQTGAADDLERRVTSVGRTQPWLESKVIDSTGGTLARGEIGELCTRGYSVMLGYWNNPKATAESIDADGWMRTGDLAVMDDEGYVRIVGRSKDMIIRGGENIYPRELEEFFFTHPAVADVQVIGIPCSRYGEEIVAWVRLHPGQALGEDALRDWARARIAHFKVPRHFRFVDAFPMTVTGKVQKFRMREISIEELAGGTDQ</sequence>
<dbReference type="NCBIfam" id="NF009233">
    <property type="entry name" value="PRK12583.1"/>
    <property type="match status" value="1"/>
</dbReference>
<dbReference type="SUPFAM" id="SSF56801">
    <property type="entry name" value="Acetyl-CoA synthetase-like"/>
    <property type="match status" value="1"/>
</dbReference>
<dbReference type="PANTHER" id="PTHR43201">
    <property type="entry name" value="ACYL-COA SYNTHETASE"/>
    <property type="match status" value="1"/>
</dbReference>
<evidence type="ECO:0000256" key="2">
    <source>
        <dbReference type="ARBA" id="ARBA00022598"/>
    </source>
</evidence>
<dbReference type="FunFam" id="3.40.50.12780:FF:000003">
    <property type="entry name" value="Long-chain-fatty-acid--CoA ligase FadD"/>
    <property type="match status" value="1"/>
</dbReference>
<dbReference type="AlphaFoldDB" id="A0A7W2Q141"/>
<dbReference type="PANTHER" id="PTHR43201:SF5">
    <property type="entry name" value="MEDIUM-CHAIN ACYL-COA LIGASE ACSF2, MITOCHONDRIAL"/>
    <property type="match status" value="1"/>
</dbReference>
<reference evidence="5 6" key="1">
    <citation type="submission" date="2020-07" db="EMBL/GenBank/DDBJ databases">
        <title>Diversity of carbapenemase encoding genes among Pseudomonas putida group clinical isolates in a tertiary Brazilian hospital.</title>
        <authorList>
            <person name="Alberto-Lei F."/>
            <person name="Nodari C.S."/>
            <person name="Streling A.P."/>
            <person name="Paulino J.T."/>
            <person name="Bessa-Neto F.O."/>
            <person name="Cayo R."/>
            <person name="Gales A.C."/>
        </authorList>
    </citation>
    <scope>NUCLEOTIDE SEQUENCE [LARGE SCALE GENOMIC DNA]</scope>
    <source>
        <strain evidence="5 6">14802</strain>
    </source>
</reference>
<dbReference type="InterPro" id="IPR042099">
    <property type="entry name" value="ANL_N_sf"/>
</dbReference>
<dbReference type="InterPro" id="IPR000873">
    <property type="entry name" value="AMP-dep_synth/lig_dom"/>
</dbReference>
<dbReference type="FunFam" id="3.30.300.30:FF:000008">
    <property type="entry name" value="2,3-dihydroxybenzoate-AMP ligase"/>
    <property type="match status" value="1"/>
</dbReference>
<dbReference type="PROSITE" id="PS00455">
    <property type="entry name" value="AMP_BINDING"/>
    <property type="match status" value="1"/>
</dbReference>
<dbReference type="Pfam" id="PF00501">
    <property type="entry name" value="AMP-binding"/>
    <property type="match status" value="1"/>
</dbReference>